<dbReference type="VEuPathDB" id="CryptoDB:Cvel_22561"/>
<feature type="region of interest" description="Disordered" evidence="1">
    <location>
        <begin position="27"/>
        <end position="88"/>
    </location>
</feature>
<gene>
    <name evidence="2" type="ORF">Cvel_22561</name>
</gene>
<feature type="compositionally biased region" description="Acidic residues" evidence="1">
    <location>
        <begin position="115"/>
        <end position="135"/>
    </location>
</feature>
<feature type="compositionally biased region" description="Acidic residues" evidence="1">
    <location>
        <begin position="289"/>
        <end position="298"/>
    </location>
</feature>
<proteinExistence type="predicted"/>
<protein>
    <submittedName>
        <fullName evidence="2">Uncharacterized protein</fullName>
    </submittedName>
</protein>
<feature type="compositionally biased region" description="Acidic residues" evidence="1">
    <location>
        <begin position="32"/>
        <end position="43"/>
    </location>
</feature>
<reference evidence="2" key="1">
    <citation type="submission" date="2014-11" db="EMBL/GenBank/DDBJ databases">
        <authorList>
            <person name="Otto D Thomas"/>
            <person name="Naeem Raeece"/>
        </authorList>
    </citation>
    <scope>NUCLEOTIDE SEQUENCE</scope>
</reference>
<feature type="compositionally biased region" description="Basic and acidic residues" evidence="1">
    <location>
        <begin position="384"/>
        <end position="405"/>
    </location>
</feature>
<evidence type="ECO:0000313" key="2">
    <source>
        <dbReference type="EMBL" id="CEM31418.1"/>
    </source>
</evidence>
<organism evidence="2">
    <name type="scientific">Chromera velia CCMP2878</name>
    <dbReference type="NCBI Taxonomy" id="1169474"/>
    <lineage>
        <taxon>Eukaryota</taxon>
        <taxon>Sar</taxon>
        <taxon>Alveolata</taxon>
        <taxon>Colpodellida</taxon>
        <taxon>Chromeraceae</taxon>
        <taxon>Chromera</taxon>
    </lineage>
</organism>
<feature type="region of interest" description="Disordered" evidence="1">
    <location>
        <begin position="278"/>
        <end position="423"/>
    </location>
</feature>
<evidence type="ECO:0000256" key="1">
    <source>
        <dbReference type="SAM" id="MobiDB-lite"/>
    </source>
</evidence>
<dbReference type="EMBL" id="CDMZ01001356">
    <property type="protein sequence ID" value="CEM31418.1"/>
    <property type="molecule type" value="Genomic_DNA"/>
</dbReference>
<name>A0A0G4GMI0_9ALVE</name>
<feature type="compositionally biased region" description="Basic and acidic residues" evidence="1">
    <location>
        <begin position="278"/>
        <end position="288"/>
    </location>
</feature>
<feature type="compositionally biased region" description="Basic and acidic residues" evidence="1">
    <location>
        <begin position="350"/>
        <end position="360"/>
    </location>
</feature>
<sequence>MFYSSPLALPWLRRNEVAVKVHVDVQGVWGEGMEEEEDEEEEKEKEGGGPQEGLLEEEERVVETSENSQQENRKGKPEEGPDLSGIISALESVVETVEQQAVEAQEQIEKTTTNFEEEVLGMGDSEEVENEEEETRELPRKKVRLEVRTAPLFLSLSDVKDRERAAAAAAAEEEEEKHQRWRNWMKKAALRGPPSFFQWDDRAEELYCVARELYCWVERKKRELSELQEELKRTDDPVERDNIRERIQVIDGDLDFKAISLASAVEEVIEYVRMLKESTDRDRDRENGSDEGESEEEIQQAPEYRYTLSEQGGRIEVRKTLAPQSQGEEEEEKQAPRRRWFSFWRRSGGKQKENRDKSSQEDESETETGIFKIADAVLASSEITDEKEAMEGKRREEEDSEERRRGWTQSWREWGAGSGFETD</sequence>
<feature type="region of interest" description="Disordered" evidence="1">
    <location>
        <begin position="106"/>
        <end position="138"/>
    </location>
</feature>
<dbReference type="AlphaFoldDB" id="A0A0G4GMI0"/>
<accession>A0A0G4GMI0</accession>